<comment type="similarity">
    <text evidence="1">Belongs to the glycosyl hydrolase 25 family.</text>
</comment>
<dbReference type="Proteomes" id="UP000184476">
    <property type="component" value="Unassembled WGS sequence"/>
</dbReference>
<keyword evidence="4" id="KW-1133">Transmembrane helix</keyword>
<gene>
    <name evidence="5" type="ORF">SAMN05444392_101417</name>
</gene>
<organism evidence="5 6">
    <name type="scientific">Seinonella peptonophila</name>
    <dbReference type="NCBI Taxonomy" id="112248"/>
    <lineage>
        <taxon>Bacteria</taxon>
        <taxon>Bacillati</taxon>
        <taxon>Bacillota</taxon>
        <taxon>Bacilli</taxon>
        <taxon>Bacillales</taxon>
        <taxon>Thermoactinomycetaceae</taxon>
        <taxon>Seinonella</taxon>
    </lineage>
</organism>
<dbReference type="InterPro" id="IPR017853">
    <property type="entry name" value="GH"/>
</dbReference>
<keyword evidence="4" id="KW-0812">Transmembrane</keyword>
<dbReference type="PROSITE" id="PS51904">
    <property type="entry name" value="GLYCOSYL_HYDROL_F25_2"/>
    <property type="match status" value="1"/>
</dbReference>
<dbReference type="InterPro" id="IPR018077">
    <property type="entry name" value="Glyco_hydro_fam25_subgr"/>
</dbReference>
<keyword evidence="6" id="KW-1185">Reference proteome</keyword>
<dbReference type="OrthoDB" id="9802228at2"/>
<evidence type="ECO:0000256" key="1">
    <source>
        <dbReference type="ARBA" id="ARBA00010646"/>
    </source>
</evidence>
<proteinExistence type="inferred from homology"/>
<dbReference type="STRING" id="112248.SAMN05444392_101417"/>
<name>A0A1M4TD33_9BACL</name>
<evidence type="ECO:0000256" key="4">
    <source>
        <dbReference type="SAM" id="Phobius"/>
    </source>
</evidence>
<dbReference type="GO" id="GO:0016052">
    <property type="term" value="P:carbohydrate catabolic process"/>
    <property type="evidence" value="ECO:0007669"/>
    <property type="project" value="TreeGrafter"/>
</dbReference>
<dbReference type="GO" id="GO:0009253">
    <property type="term" value="P:peptidoglycan catabolic process"/>
    <property type="evidence" value="ECO:0007669"/>
    <property type="project" value="InterPro"/>
</dbReference>
<keyword evidence="4" id="KW-0472">Membrane</keyword>
<dbReference type="SUPFAM" id="SSF51445">
    <property type="entry name" value="(Trans)glycosidases"/>
    <property type="match status" value="1"/>
</dbReference>
<dbReference type="RefSeq" id="WP_084730937.1">
    <property type="nucleotide sequence ID" value="NZ_FQVL01000001.1"/>
</dbReference>
<dbReference type="EMBL" id="FQVL01000001">
    <property type="protein sequence ID" value="SHE42396.1"/>
    <property type="molecule type" value="Genomic_DNA"/>
</dbReference>
<reference evidence="5 6" key="1">
    <citation type="submission" date="2016-11" db="EMBL/GenBank/DDBJ databases">
        <authorList>
            <person name="Jaros S."/>
            <person name="Januszkiewicz K."/>
            <person name="Wedrychowicz H."/>
        </authorList>
    </citation>
    <scope>NUCLEOTIDE SEQUENCE [LARGE SCALE GENOMIC DNA]</scope>
    <source>
        <strain evidence="5 6">DSM 44666</strain>
    </source>
</reference>
<accession>A0A1M4TD33</accession>
<dbReference type="Gene3D" id="3.20.20.80">
    <property type="entry name" value="Glycosidases"/>
    <property type="match status" value="1"/>
</dbReference>
<feature type="transmembrane region" description="Helical" evidence="4">
    <location>
        <begin position="9"/>
        <end position="29"/>
    </location>
</feature>
<dbReference type="InterPro" id="IPR002053">
    <property type="entry name" value="Glyco_hydro_25"/>
</dbReference>
<dbReference type="GO" id="GO:0016998">
    <property type="term" value="P:cell wall macromolecule catabolic process"/>
    <property type="evidence" value="ECO:0007669"/>
    <property type="project" value="InterPro"/>
</dbReference>
<evidence type="ECO:0000313" key="6">
    <source>
        <dbReference type="Proteomes" id="UP000184476"/>
    </source>
</evidence>
<dbReference type="SMART" id="SM00641">
    <property type="entry name" value="Glyco_25"/>
    <property type="match status" value="1"/>
</dbReference>
<dbReference type="AlphaFoldDB" id="A0A1M4TD33"/>
<keyword evidence="2" id="KW-0378">Hydrolase</keyword>
<keyword evidence="3" id="KW-0326">Glycosidase</keyword>
<dbReference type="PANTHER" id="PTHR34135">
    <property type="entry name" value="LYSOZYME"/>
    <property type="match status" value="1"/>
</dbReference>
<dbReference type="GO" id="GO:0003796">
    <property type="term" value="F:lysozyme activity"/>
    <property type="evidence" value="ECO:0007669"/>
    <property type="project" value="InterPro"/>
</dbReference>
<dbReference type="PANTHER" id="PTHR34135:SF2">
    <property type="entry name" value="LYSOZYME"/>
    <property type="match status" value="1"/>
</dbReference>
<evidence type="ECO:0000313" key="5">
    <source>
        <dbReference type="EMBL" id="SHE42396.1"/>
    </source>
</evidence>
<sequence>MKSKQWQKWMIGFIVLLICVILEYYGLIWHNSLFASFYEVKGLDISNHQATIDWSQLKKEKDLHFVYIKATEGADFTDRQFYKNWQLAHHSGLAVGAYHFFSMQSTGQAQAAHFIQTVPKINRSLPPVVDIEIHLKHDQKKVDQQLQTLLDQLEKYYQQRPLLYVTYKTYNRYIKGKYNKYPLWIRDIVKFPTLENRKWLFWQFSNRGHISGIQKYVDLNVFRGTEKELFDLRR</sequence>
<dbReference type="Pfam" id="PF01183">
    <property type="entry name" value="Glyco_hydro_25"/>
    <property type="match status" value="1"/>
</dbReference>
<evidence type="ECO:0000256" key="3">
    <source>
        <dbReference type="ARBA" id="ARBA00023295"/>
    </source>
</evidence>
<evidence type="ECO:0000256" key="2">
    <source>
        <dbReference type="ARBA" id="ARBA00022801"/>
    </source>
</evidence>
<protein>
    <submittedName>
        <fullName evidence="5">Lysozyme</fullName>
    </submittedName>
</protein>